<dbReference type="EMBL" id="JRPK02000013">
    <property type="protein sequence ID" value="TLD98294.1"/>
    <property type="molecule type" value="Genomic_DNA"/>
</dbReference>
<evidence type="ECO:0000313" key="1">
    <source>
        <dbReference type="EMBL" id="GAB0173599.1"/>
    </source>
</evidence>
<sequence>MKLLRIIVFSFIMCGNSKADSGDEFLLYLINVGQMASLHYGFTLDLNSADSSKINKDIFSGIIGVSAGWNVFADKNFYPDPGIPIPFTLQELYFGVRVKYLYMDTYAPTHSVGGVLYIHCKDNYFGVIGVYHFILGAGANFSKIGNLSSNGYYVEIGLGVFKLVPFLINTDITYRANIYSKHNELELGTIHSLNFVWTFF</sequence>
<comment type="caution">
    <text evidence="2">The sequence shown here is derived from an EMBL/GenBank/DDBJ whole genome shotgun (WGS) entry which is preliminary data.</text>
</comment>
<gene>
    <name evidence="2" type="ORF">LS80_005115</name>
    <name evidence="1" type="ORF">NHP164001_16190</name>
</gene>
<proteinExistence type="predicted"/>
<accession>A0A4U8TF51</accession>
<reference evidence="2 3" key="1">
    <citation type="journal article" date="2014" name="Genome Announc.">
        <title>Draft genome sequences of eight enterohepatic helicobacter species isolated from both laboratory and wild rodents.</title>
        <authorList>
            <person name="Sheh A."/>
            <person name="Shen Z."/>
            <person name="Fox J.G."/>
        </authorList>
    </citation>
    <scope>NUCLEOTIDE SEQUENCE [LARGE SCALE GENOMIC DNA]</scope>
    <source>
        <strain evidence="2 3">ATCC 49310</strain>
    </source>
</reference>
<reference evidence="1 4" key="3">
    <citation type="submission" date="2024-06" db="EMBL/GenBank/DDBJ databases">
        <title>Draft genome sequence of Helicobacter trogontum NHP16-4001.</title>
        <authorList>
            <person name="Rimbara E."/>
            <person name="Suzuki M."/>
        </authorList>
    </citation>
    <scope>NUCLEOTIDE SEQUENCE [LARGE SCALE GENOMIC DNA]</scope>
    <source>
        <strain evidence="1 4">NHP16-4001</strain>
    </source>
</reference>
<dbReference type="RefSeq" id="WP_034320228.1">
    <property type="nucleotide sequence ID" value="NZ_BAAFHN010000047.1"/>
</dbReference>
<evidence type="ECO:0000313" key="4">
    <source>
        <dbReference type="Proteomes" id="UP001562457"/>
    </source>
</evidence>
<reference evidence="2" key="2">
    <citation type="submission" date="2018-04" db="EMBL/GenBank/DDBJ databases">
        <authorList>
            <person name="Sheh A."/>
            <person name="Shen Z."/>
            <person name="Mannion A.J."/>
            <person name="Fox J.G."/>
        </authorList>
    </citation>
    <scope>NUCLEOTIDE SEQUENCE</scope>
    <source>
        <strain evidence="2">ATCC 49310</strain>
    </source>
</reference>
<evidence type="ECO:0008006" key="5">
    <source>
        <dbReference type="Google" id="ProtNLM"/>
    </source>
</evidence>
<dbReference type="Proteomes" id="UP000029861">
    <property type="component" value="Unassembled WGS sequence"/>
</dbReference>
<dbReference type="AlphaFoldDB" id="A0A4U8TF51"/>
<keyword evidence="4" id="KW-1185">Reference proteome</keyword>
<dbReference type="EMBL" id="BAAFHN010000047">
    <property type="protein sequence ID" value="GAB0173599.1"/>
    <property type="molecule type" value="Genomic_DNA"/>
</dbReference>
<evidence type="ECO:0000313" key="2">
    <source>
        <dbReference type="EMBL" id="TLD98294.1"/>
    </source>
</evidence>
<dbReference type="Proteomes" id="UP001562457">
    <property type="component" value="Unassembled WGS sequence"/>
</dbReference>
<evidence type="ECO:0000313" key="3">
    <source>
        <dbReference type="Proteomes" id="UP000029861"/>
    </source>
</evidence>
<name>A0A4U8TF51_9HELI</name>
<protein>
    <recommendedName>
        <fullName evidence="5">Outer membrane beta-barrel protein</fullName>
    </recommendedName>
</protein>
<organism evidence="2 3">
    <name type="scientific">Helicobacter trogontum</name>
    <dbReference type="NCBI Taxonomy" id="50960"/>
    <lineage>
        <taxon>Bacteria</taxon>
        <taxon>Pseudomonadati</taxon>
        <taxon>Campylobacterota</taxon>
        <taxon>Epsilonproteobacteria</taxon>
        <taxon>Campylobacterales</taxon>
        <taxon>Helicobacteraceae</taxon>
        <taxon>Helicobacter</taxon>
    </lineage>
</organism>